<protein>
    <submittedName>
        <fullName evidence="2">DUF4260 domain-containing protein</fullName>
    </submittedName>
</protein>
<proteinExistence type="predicted"/>
<name>A0ABV6KBJ1_9BACI</name>
<keyword evidence="1" id="KW-0812">Transmembrane</keyword>
<keyword evidence="1" id="KW-0472">Membrane</keyword>
<evidence type="ECO:0000256" key="1">
    <source>
        <dbReference type="SAM" id="Phobius"/>
    </source>
</evidence>
<reference evidence="2 3" key="1">
    <citation type="submission" date="2024-09" db="EMBL/GenBank/DDBJ databases">
        <authorList>
            <person name="Sun Q."/>
            <person name="Mori K."/>
        </authorList>
    </citation>
    <scope>NUCLEOTIDE SEQUENCE [LARGE SCALE GENOMIC DNA]</scope>
    <source>
        <strain evidence="2 3">NCAIM B.02610</strain>
    </source>
</reference>
<dbReference type="Proteomes" id="UP001589838">
    <property type="component" value="Unassembled WGS sequence"/>
</dbReference>
<dbReference type="EMBL" id="JBHLUX010000018">
    <property type="protein sequence ID" value="MFC0470312.1"/>
    <property type="molecule type" value="Genomic_DNA"/>
</dbReference>
<keyword evidence="1" id="KW-1133">Transmembrane helix</keyword>
<evidence type="ECO:0000313" key="2">
    <source>
        <dbReference type="EMBL" id="MFC0470312.1"/>
    </source>
</evidence>
<feature type="transmembrane region" description="Helical" evidence="1">
    <location>
        <begin position="55"/>
        <end position="75"/>
    </location>
</feature>
<keyword evidence="3" id="KW-1185">Reference proteome</keyword>
<dbReference type="RefSeq" id="WP_335963775.1">
    <property type="nucleotide sequence ID" value="NZ_JAXBLX010000062.1"/>
</dbReference>
<evidence type="ECO:0000313" key="3">
    <source>
        <dbReference type="Proteomes" id="UP001589838"/>
    </source>
</evidence>
<comment type="caution">
    <text evidence="2">The sequence shown here is derived from an EMBL/GenBank/DDBJ whole genome shotgun (WGS) entry which is preliminary data.</text>
</comment>
<gene>
    <name evidence="2" type="ORF">ACFFHM_07155</name>
</gene>
<dbReference type="Pfam" id="PF14079">
    <property type="entry name" value="DUF4260"/>
    <property type="match status" value="1"/>
</dbReference>
<dbReference type="InterPro" id="IPR025356">
    <property type="entry name" value="DUF4260"/>
</dbReference>
<accession>A0ABV6KBJ1</accession>
<organism evidence="2 3">
    <name type="scientific">Halalkalibacter kiskunsagensis</name>
    <dbReference type="NCBI Taxonomy" id="1548599"/>
    <lineage>
        <taxon>Bacteria</taxon>
        <taxon>Bacillati</taxon>
        <taxon>Bacillota</taxon>
        <taxon>Bacilli</taxon>
        <taxon>Bacillales</taxon>
        <taxon>Bacillaceae</taxon>
        <taxon>Halalkalibacter</taxon>
    </lineage>
</organism>
<sequence>MSKQLLHIEGLVVFITSLYFYNQIGVSWWVFFLFLLVPDLSMLGYIVNNKIGSKIYNIFHTYILPLFLIIFSMILEQNLMLALSITWVAHIGMDRTIGYGLKYSSDFKNTHLQKV</sequence>